<accession>A0A401TAI4</accession>
<dbReference type="OrthoDB" id="10068192at2759"/>
<organism evidence="1 2">
    <name type="scientific">Chiloscyllium punctatum</name>
    <name type="common">Brownbanded bambooshark</name>
    <name type="synonym">Hemiscyllium punctatum</name>
    <dbReference type="NCBI Taxonomy" id="137246"/>
    <lineage>
        <taxon>Eukaryota</taxon>
        <taxon>Metazoa</taxon>
        <taxon>Chordata</taxon>
        <taxon>Craniata</taxon>
        <taxon>Vertebrata</taxon>
        <taxon>Chondrichthyes</taxon>
        <taxon>Elasmobranchii</taxon>
        <taxon>Galeomorphii</taxon>
        <taxon>Galeoidea</taxon>
        <taxon>Orectolobiformes</taxon>
        <taxon>Hemiscylliidae</taxon>
        <taxon>Chiloscyllium</taxon>
    </lineage>
</organism>
<proteinExistence type="predicted"/>
<evidence type="ECO:0008006" key="3">
    <source>
        <dbReference type="Google" id="ProtNLM"/>
    </source>
</evidence>
<gene>
    <name evidence="1" type="ORF">chiPu_0023395</name>
</gene>
<dbReference type="AlphaFoldDB" id="A0A401TAI4"/>
<keyword evidence="2" id="KW-1185">Reference proteome</keyword>
<evidence type="ECO:0000313" key="2">
    <source>
        <dbReference type="Proteomes" id="UP000287033"/>
    </source>
</evidence>
<protein>
    <recommendedName>
        <fullName evidence="3">IF rod domain-containing protein</fullName>
    </recommendedName>
</protein>
<dbReference type="Proteomes" id="UP000287033">
    <property type="component" value="Unassembled WGS sequence"/>
</dbReference>
<reference evidence="1 2" key="1">
    <citation type="journal article" date="2018" name="Nat. Ecol. Evol.">
        <title>Shark genomes provide insights into elasmobranch evolution and the origin of vertebrates.</title>
        <authorList>
            <person name="Hara Y"/>
            <person name="Yamaguchi K"/>
            <person name="Onimaru K"/>
            <person name="Kadota M"/>
            <person name="Koyanagi M"/>
            <person name="Keeley SD"/>
            <person name="Tatsumi K"/>
            <person name="Tanaka K"/>
            <person name="Motone F"/>
            <person name="Kageyama Y"/>
            <person name="Nozu R"/>
            <person name="Adachi N"/>
            <person name="Nishimura O"/>
            <person name="Nakagawa R"/>
            <person name="Tanegashima C"/>
            <person name="Kiyatake I"/>
            <person name="Matsumoto R"/>
            <person name="Murakumo K"/>
            <person name="Nishida K"/>
            <person name="Terakita A"/>
            <person name="Kuratani S"/>
            <person name="Sato K"/>
            <person name="Hyodo S Kuraku.S."/>
        </authorList>
    </citation>
    <scope>NUCLEOTIDE SEQUENCE [LARGE SCALE GENOMIC DNA]</scope>
</reference>
<feature type="non-terminal residue" evidence="1">
    <location>
        <position position="1"/>
    </location>
</feature>
<sequence length="51" mass="6368">EENENLQRHLLHATYQMERMDLDFKASHGHLESELRRARVDMEDLREKFWR</sequence>
<comment type="caution">
    <text evidence="1">The sequence shown here is derived from an EMBL/GenBank/DDBJ whole genome shotgun (WGS) entry which is preliminary data.</text>
</comment>
<dbReference type="EMBL" id="BEZZ01020249">
    <property type="protein sequence ID" value="GCC39670.1"/>
    <property type="molecule type" value="Genomic_DNA"/>
</dbReference>
<evidence type="ECO:0000313" key="1">
    <source>
        <dbReference type="EMBL" id="GCC39670.1"/>
    </source>
</evidence>
<name>A0A401TAI4_CHIPU</name>